<evidence type="ECO:0000313" key="2">
    <source>
        <dbReference type="EMBL" id="KAJ6975581.1"/>
    </source>
</evidence>
<dbReference type="AlphaFoldDB" id="A0AAD6LYF7"/>
<evidence type="ECO:0000256" key="1">
    <source>
        <dbReference type="SAM" id="MobiDB-lite"/>
    </source>
</evidence>
<keyword evidence="3" id="KW-1185">Reference proteome</keyword>
<gene>
    <name evidence="2" type="ORF">NC653_031425</name>
</gene>
<accession>A0AAD6LYF7</accession>
<feature type="compositionally biased region" description="Polar residues" evidence="1">
    <location>
        <begin position="83"/>
        <end position="102"/>
    </location>
</feature>
<feature type="region of interest" description="Disordered" evidence="1">
    <location>
        <begin position="83"/>
        <end position="119"/>
    </location>
</feature>
<sequence>MDPPHPLMEGHVETGKAILHLTALFSFYRLPISMREYNVECNCHWCLQPLFKKNLQALAQENEITQKLAYMANNQQWQLQKATLQLQGENQNRNPNNFSSKTTAKKPYQSKKKGSRKQN</sequence>
<organism evidence="2 3">
    <name type="scientific">Populus alba x Populus x berolinensis</name>
    <dbReference type="NCBI Taxonomy" id="444605"/>
    <lineage>
        <taxon>Eukaryota</taxon>
        <taxon>Viridiplantae</taxon>
        <taxon>Streptophyta</taxon>
        <taxon>Embryophyta</taxon>
        <taxon>Tracheophyta</taxon>
        <taxon>Spermatophyta</taxon>
        <taxon>Magnoliopsida</taxon>
        <taxon>eudicotyledons</taxon>
        <taxon>Gunneridae</taxon>
        <taxon>Pentapetalae</taxon>
        <taxon>rosids</taxon>
        <taxon>fabids</taxon>
        <taxon>Malpighiales</taxon>
        <taxon>Salicaceae</taxon>
        <taxon>Saliceae</taxon>
        <taxon>Populus</taxon>
    </lineage>
</organism>
<dbReference type="Proteomes" id="UP001164929">
    <property type="component" value="Chromosome 13"/>
</dbReference>
<reference evidence="2" key="1">
    <citation type="journal article" date="2023" name="Mol. Ecol. Resour.">
        <title>Chromosome-level genome assembly of a triploid poplar Populus alba 'Berolinensis'.</title>
        <authorList>
            <person name="Chen S."/>
            <person name="Yu Y."/>
            <person name="Wang X."/>
            <person name="Wang S."/>
            <person name="Zhang T."/>
            <person name="Zhou Y."/>
            <person name="He R."/>
            <person name="Meng N."/>
            <person name="Wang Y."/>
            <person name="Liu W."/>
            <person name="Liu Z."/>
            <person name="Liu J."/>
            <person name="Guo Q."/>
            <person name="Huang H."/>
            <person name="Sederoff R.R."/>
            <person name="Wang G."/>
            <person name="Qu G."/>
            <person name="Chen S."/>
        </authorList>
    </citation>
    <scope>NUCLEOTIDE SEQUENCE</scope>
    <source>
        <strain evidence="2">SC-2020</strain>
    </source>
</reference>
<feature type="compositionally biased region" description="Basic residues" evidence="1">
    <location>
        <begin position="108"/>
        <end position="119"/>
    </location>
</feature>
<evidence type="ECO:0000313" key="3">
    <source>
        <dbReference type="Proteomes" id="UP001164929"/>
    </source>
</evidence>
<proteinExistence type="predicted"/>
<protein>
    <submittedName>
        <fullName evidence="2">Uncharacterized protein</fullName>
    </submittedName>
</protein>
<comment type="caution">
    <text evidence="2">The sequence shown here is derived from an EMBL/GenBank/DDBJ whole genome shotgun (WGS) entry which is preliminary data.</text>
</comment>
<dbReference type="EMBL" id="JAQIZT010000013">
    <property type="protein sequence ID" value="KAJ6975581.1"/>
    <property type="molecule type" value="Genomic_DNA"/>
</dbReference>
<name>A0AAD6LYF7_9ROSI</name>